<evidence type="ECO:0000259" key="4">
    <source>
        <dbReference type="PROSITE" id="PS50956"/>
    </source>
</evidence>
<dbReference type="SUPFAM" id="SSF46785">
    <property type="entry name" value="Winged helix' DNA-binding domain"/>
    <property type="match status" value="1"/>
</dbReference>
<dbReference type="SMART" id="SM00344">
    <property type="entry name" value="HTH_ASNC"/>
    <property type="match status" value="1"/>
</dbReference>
<accession>A0A9X1L9N1</accession>
<dbReference type="RefSeq" id="WP_226605856.1">
    <property type="nucleotide sequence ID" value="NZ_JAJAQI010000007.1"/>
</dbReference>
<organism evidence="5 6">
    <name type="scientific">Roseicella aerolata</name>
    <dbReference type="NCBI Taxonomy" id="2883479"/>
    <lineage>
        <taxon>Bacteria</taxon>
        <taxon>Pseudomonadati</taxon>
        <taxon>Pseudomonadota</taxon>
        <taxon>Alphaproteobacteria</taxon>
        <taxon>Acetobacterales</taxon>
        <taxon>Roseomonadaceae</taxon>
        <taxon>Roseicella</taxon>
    </lineage>
</organism>
<keyword evidence="1" id="KW-0805">Transcription regulation</keyword>
<feature type="domain" description="HTH asnC-type" evidence="4">
    <location>
        <begin position="3"/>
        <end position="67"/>
    </location>
</feature>
<dbReference type="GO" id="GO:0043200">
    <property type="term" value="P:response to amino acid"/>
    <property type="evidence" value="ECO:0007669"/>
    <property type="project" value="TreeGrafter"/>
</dbReference>
<keyword evidence="6" id="KW-1185">Reference proteome</keyword>
<dbReference type="InterPro" id="IPR019888">
    <property type="entry name" value="Tscrpt_reg_AsnC-like"/>
</dbReference>
<evidence type="ECO:0000313" key="6">
    <source>
        <dbReference type="Proteomes" id="UP001139311"/>
    </source>
</evidence>
<sequence length="143" mass="15402">MDLDDTDRRLIALLRADARRPASSLAAALGVSRGTVQNRIARLLRGGVIQGFTLRLGPEAESAGGIRAITAIEIRGRSTAGVLRALRGFPEVRTLHMTNGRWDVIAELGAESLESLDQALNRIRMLEGVTNTETSILLSTQKG</sequence>
<name>A0A9X1L9N1_9PROT</name>
<dbReference type="Pfam" id="PF01037">
    <property type="entry name" value="AsnC_trans_reg"/>
    <property type="match status" value="1"/>
</dbReference>
<dbReference type="GO" id="GO:0043565">
    <property type="term" value="F:sequence-specific DNA binding"/>
    <property type="evidence" value="ECO:0007669"/>
    <property type="project" value="InterPro"/>
</dbReference>
<dbReference type="InterPro" id="IPR036390">
    <property type="entry name" value="WH_DNA-bd_sf"/>
</dbReference>
<comment type="caution">
    <text evidence="5">The sequence shown here is derived from an EMBL/GenBank/DDBJ whole genome shotgun (WGS) entry which is preliminary data.</text>
</comment>
<evidence type="ECO:0000256" key="3">
    <source>
        <dbReference type="ARBA" id="ARBA00023163"/>
    </source>
</evidence>
<dbReference type="InterPro" id="IPR011008">
    <property type="entry name" value="Dimeric_a/b-barrel"/>
</dbReference>
<evidence type="ECO:0000256" key="1">
    <source>
        <dbReference type="ARBA" id="ARBA00023015"/>
    </source>
</evidence>
<evidence type="ECO:0000256" key="2">
    <source>
        <dbReference type="ARBA" id="ARBA00023125"/>
    </source>
</evidence>
<dbReference type="InterPro" id="IPR000485">
    <property type="entry name" value="AsnC-type_HTH_dom"/>
</dbReference>
<dbReference type="AlphaFoldDB" id="A0A9X1L9N1"/>
<evidence type="ECO:0000313" key="5">
    <source>
        <dbReference type="EMBL" id="MCB4821305.1"/>
    </source>
</evidence>
<dbReference type="InterPro" id="IPR036388">
    <property type="entry name" value="WH-like_DNA-bd_sf"/>
</dbReference>
<dbReference type="Pfam" id="PF13404">
    <property type="entry name" value="HTH_AsnC-type"/>
    <property type="match status" value="1"/>
</dbReference>
<dbReference type="PANTHER" id="PTHR30154">
    <property type="entry name" value="LEUCINE-RESPONSIVE REGULATORY PROTEIN"/>
    <property type="match status" value="1"/>
</dbReference>
<gene>
    <name evidence="5" type="ORF">LHA35_06115</name>
</gene>
<dbReference type="Gene3D" id="3.30.70.920">
    <property type="match status" value="1"/>
</dbReference>
<dbReference type="SUPFAM" id="SSF54909">
    <property type="entry name" value="Dimeric alpha+beta barrel"/>
    <property type="match status" value="1"/>
</dbReference>
<keyword evidence="2" id="KW-0238">DNA-binding</keyword>
<protein>
    <submittedName>
        <fullName evidence="5">Lrp/AsnC family transcriptional regulator</fullName>
    </submittedName>
</protein>
<dbReference type="GO" id="GO:0005829">
    <property type="term" value="C:cytosol"/>
    <property type="evidence" value="ECO:0007669"/>
    <property type="project" value="TreeGrafter"/>
</dbReference>
<dbReference type="PROSITE" id="PS50956">
    <property type="entry name" value="HTH_ASNC_2"/>
    <property type="match status" value="1"/>
</dbReference>
<dbReference type="PRINTS" id="PR00033">
    <property type="entry name" value="HTHASNC"/>
</dbReference>
<proteinExistence type="predicted"/>
<dbReference type="Gene3D" id="1.10.10.10">
    <property type="entry name" value="Winged helix-like DNA-binding domain superfamily/Winged helix DNA-binding domain"/>
    <property type="match status" value="1"/>
</dbReference>
<dbReference type="Proteomes" id="UP001139311">
    <property type="component" value="Unassembled WGS sequence"/>
</dbReference>
<keyword evidence="3" id="KW-0804">Transcription</keyword>
<reference evidence="5" key="1">
    <citation type="submission" date="2021-10" db="EMBL/GenBank/DDBJ databases">
        <title>Roseicella aerolatum sp. nov., isolated from aerosols of e-waste dismantling site.</title>
        <authorList>
            <person name="Qin T."/>
        </authorList>
    </citation>
    <scope>NUCLEOTIDE SEQUENCE</scope>
    <source>
        <strain evidence="5">GB24</strain>
    </source>
</reference>
<dbReference type="InterPro" id="IPR019887">
    <property type="entry name" value="Tscrpt_reg_AsnC/Lrp_C"/>
</dbReference>
<dbReference type="PANTHER" id="PTHR30154:SF53">
    <property type="entry name" value="HTH-TYPE TRANSCRIPTIONAL REGULATOR LRPC"/>
    <property type="match status" value="1"/>
</dbReference>
<dbReference type="EMBL" id="JAJAQI010000007">
    <property type="protein sequence ID" value="MCB4821305.1"/>
    <property type="molecule type" value="Genomic_DNA"/>
</dbReference>